<feature type="transmembrane region" description="Helical" evidence="6">
    <location>
        <begin position="77"/>
        <end position="98"/>
    </location>
</feature>
<feature type="transmembrane region" description="Helical" evidence="6">
    <location>
        <begin position="7"/>
        <end position="28"/>
    </location>
</feature>
<protein>
    <submittedName>
        <fullName evidence="7">Oligosaccharide flippase family protein</fullName>
    </submittedName>
</protein>
<dbReference type="EMBL" id="JACJKH010000022">
    <property type="protein sequence ID" value="MBM6745002.1"/>
    <property type="molecule type" value="Genomic_DNA"/>
</dbReference>
<reference evidence="7 8" key="1">
    <citation type="journal article" date="2021" name="Sci. Rep.">
        <title>The distribution of antibiotic resistance genes in chicken gut microbiota commensals.</title>
        <authorList>
            <person name="Juricova H."/>
            <person name="Matiasovicova J."/>
            <person name="Kubasova T."/>
            <person name="Cejkova D."/>
            <person name="Rychlik I."/>
        </authorList>
    </citation>
    <scope>NUCLEOTIDE SEQUENCE [LARGE SCALE GENOMIC DNA]</scope>
    <source>
        <strain evidence="7 8">An770</strain>
    </source>
</reference>
<comment type="subcellular location">
    <subcellularLocation>
        <location evidence="1">Cell membrane</location>
        <topology evidence="1">Multi-pass membrane protein</topology>
    </subcellularLocation>
</comment>
<feature type="transmembrane region" description="Helical" evidence="6">
    <location>
        <begin position="371"/>
        <end position="389"/>
    </location>
</feature>
<feature type="transmembrane region" description="Helical" evidence="6">
    <location>
        <begin position="346"/>
        <end position="365"/>
    </location>
</feature>
<feature type="transmembrane region" description="Helical" evidence="6">
    <location>
        <begin position="40"/>
        <end position="65"/>
    </location>
</feature>
<dbReference type="InterPro" id="IPR050833">
    <property type="entry name" value="Poly_Biosynth_Transport"/>
</dbReference>
<dbReference type="Pfam" id="PF01943">
    <property type="entry name" value="Polysacc_synt"/>
    <property type="match status" value="1"/>
</dbReference>
<evidence type="ECO:0000256" key="4">
    <source>
        <dbReference type="ARBA" id="ARBA00022989"/>
    </source>
</evidence>
<keyword evidence="2" id="KW-1003">Cell membrane</keyword>
<evidence type="ECO:0000256" key="1">
    <source>
        <dbReference type="ARBA" id="ARBA00004651"/>
    </source>
</evidence>
<feature type="transmembrane region" description="Helical" evidence="6">
    <location>
        <begin position="282"/>
        <end position="301"/>
    </location>
</feature>
<evidence type="ECO:0000256" key="5">
    <source>
        <dbReference type="ARBA" id="ARBA00023136"/>
    </source>
</evidence>
<dbReference type="RefSeq" id="WP_204864439.1">
    <property type="nucleotide sequence ID" value="NZ_JACJKH010000022.1"/>
</dbReference>
<proteinExistence type="predicted"/>
<sequence length="452" mass="51326">MIKTTMIYFIGNFGSKLLSFFLLPLYTSVLEPERFGSVDLILSVVPLIGPVFTLQTTESIFRFLFNCKNEQERKKATTSAFFIYLVGIGAFLICFIPYAIVTDFAYTTIFCMYFIALYLGIFNQQVLRGIQKNVQYAITGVLSTFVQAIVNIALIHSLKETSLLIAPLVASIVISVYGIWQTKLWEYIDFKCLTKNEIKKQLKYSLPLVPNQICWWFNGIVGKYIVNHFVGISANGIIALATRFPNLVSVVMQIYFLAWTENSIYEIDSEDKDEYFSENFNGLLLFLIVGISGLILIVRLYMEFMVSDQYEEANRIIPLLFISMLLNAAATFLGTVYTASMKTKDAFSTTIYAAIANIVSSFILIPIIGIYGYPLANIISYGIFLLVRLKSVKKFVNITIYFSRIVLPLILLSCSMIAYYCFKTSGIIILLIIEAVIVMYFGKKYLFILIKK</sequence>
<evidence type="ECO:0000256" key="3">
    <source>
        <dbReference type="ARBA" id="ARBA00022692"/>
    </source>
</evidence>
<feature type="transmembrane region" description="Helical" evidence="6">
    <location>
        <begin position="134"/>
        <end position="155"/>
    </location>
</feature>
<feature type="transmembrane region" description="Helical" evidence="6">
    <location>
        <begin position="104"/>
        <end position="122"/>
    </location>
</feature>
<name>A0ABS2EJN1_9FIRM</name>
<keyword evidence="3 6" id="KW-0812">Transmembrane</keyword>
<evidence type="ECO:0000313" key="7">
    <source>
        <dbReference type="EMBL" id="MBM6745002.1"/>
    </source>
</evidence>
<keyword evidence="5 6" id="KW-0472">Membrane</keyword>
<evidence type="ECO:0000313" key="8">
    <source>
        <dbReference type="Proteomes" id="UP000775686"/>
    </source>
</evidence>
<feature type="transmembrane region" description="Helical" evidence="6">
    <location>
        <begin position="426"/>
        <end position="442"/>
    </location>
</feature>
<evidence type="ECO:0000256" key="2">
    <source>
        <dbReference type="ARBA" id="ARBA00022475"/>
    </source>
</evidence>
<dbReference type="PANTHER" id="PTHR30250">
    <property type="entry name" value="PST FAMILY PREDICTED COLANIC ACID TRANSPORTER"/>
    <property type="match status" value="1"/>
</dbReference>
<evidence type="ECO:0000256" key="6">
    <source>
        <dbReference type="SAM" id="Phobius"/>
    </source>
</evidence>
<dbReference type="InterPro" id="IPR002797">
    <property type="entry name" value="Polysacc_synth"/>
</dbReference>
<organism evidence="7 8">
    <name type="scientific">Drancourtella massiliensis</name>
    <dbReference type="NCBI Taxonomy" id="1632013"/>
    <lineage>
        <taxon>Bacteria</taxon>
        <taxon>Bacillati</taxon>
        <taxon>Bacillota</taxon>
        <taxon>Clostridia</taxon>
        <taxon>Eubacteriales</taxon>
        <taxon>Oscillospiraceae</taxon>
        <taxon>Drancourtella</taxon>
    </lineage>
</organism>
<dbReference type="PANTHER" id="PTHR30250:SF11">
    <property type="entry name" value="O-ANTIGEN TRANSPORTER-RELATED"/>
    <property type="match status" value="1"/>
</dbReference>
<feature type="transmembrane region" description="Helical" evidence="6">
    <location>
        <begin position="401"/>
        <end position="420"/>
    </location>
</feature>
<dbReference type="Proteomes" id="UP000775686">
    <property type="component" value="Unassembled WGS sequence"/>
</dbReference>
<feature type="transmembrane region" description="Helical" evidence="6">
    <location>
        <begin position="316"/>
        <end position="339"/>
    </location>
</feature>
<keyword evidence="8" id="KW-1185">Reference proteome</keyword>
<feature type="transmembrane region" description="Helical" evidence="6">
    <location>
        <begin position="161"/>
        <end position="180"/>
    </location>
</feature>
<gene>
    <name evidence="7" type="ORF">H6A32_11920</name>
</gene>
<accession>A0ABS2EJN1</accession>
<keyword evidence="4 6" id="KW-1133">Transmembrane helix</keyword>
<comment type="caution">
    <text evidence="7">The sequence shown here is derived from an EMBL/GenBank/DDBJ whole genome shotgun (WGS) entry which is preliminary data.</text>
</comment>